<proteinExistence type="predicted"/>
<reference evidence="1 2" key="1">
    <citation type="submission" date="2020-08" db="EMBL/GenBank/DDBJ databases">
        <title>Genomic Encyclopedia of Type Strains, Phase III (KMG-III): the genomes of soil and plant-associated and newly described type strains.</title>
        <authorList>
            <person name="Whitman W."/>
        </authorList>
    </citation>
    <scope>NUCLEOTIDE SEQUENCE [LARGE SCALE GENOMIC DNA]</scope>
    <source>
        <strain evidence="1 2">CECT 8654</strain>
    </source>
</reference>
<dbReference type="SUPFAM" id="SSF160930">
    <property type="entry name" value="FlhC-like"/>
    <property type="match status" value="1"/>
</dbReference>
<dbReference type="Proteomes" id="UP000537130">
    <property type="component" value="Unassembled WGS sequence"/>
</dbReference>
<evidence type="ECO:0008006" key="3">
    <source>
        <dbReference type="Google" id="ProtNLM"/>
    </source>
</evidence>
<evidence type="ECO:0000313" key="1">
    <source>
        <dbReference type="EMBL" id="MBB3048922.1"/>
    </source>
</evidence>
<accession>A0A7W4W7L4</accession>
<protein>
    <recommendedName>
        <fullName evidence="3">Flagellar transcriptional activator FlhC</fullName>
    </recommendedName>
</protein>
<dbReference type="AlphaFoldDB" id="A0A7W4W7L4"/>
<sequence>MKPNKKDGAQLAREYATIDYLTSAGMHSVHIQDLTKVNSARLQSRRLQLNRQGLRKSSAGGGKTSARSTITNTLQVLEHTIVLKLYAAAAGCNSENKKDPSVFSPTPETVVRVYRQYLDFVSSVPAFYPLFSKYKRKLFNVDKVYMLIREYALAQSRMTTCGQCKSDYASHPDQSVSDMMCPFCKLENISFA</sequence>
<keyword evidence="2" id="KW-1185">Reference proteome</keyword>
<gene>
    <name evidence="1" type="ORF">FHR99_003196</name>
</gene>
<evidence type="ECO:0000313" key="2">
    <source>
        <dbReference type="Proteomes" id="UP000537130"/>
    </source>
</evidence>
<comment type="caution">
    <text evidence="1">The sequence shown here is derived from an EMBL/GenBank/DDBJ whole genome shotgun (WGS) entry which is preliminary data.</text>
</comment>
<dbReference type="EMBL" id="JACHWY010000004">
    <property type="protein sequence ID" value="MBB3048922.1"/>
    <property type="molecule type" value="Genomic_DNA"/>
</dbReference>
<name>A0A7W4W7L4_9GAMM</name>
<organism evidence="1 2">
    <name type="scientific">Litorivivens lipolytica</name>
    <dbReference type="NCBI Taxonomy" id="1524264"/>
    <lineage>
        <taxon>Bacteria</taxon>
        <taxon>Pseudomonadati</taxon>
        <taxon>Pseudomonadota</taxon>
        <taxon>Gammaproteobacteria</taxon>
        <taxon>Litorivivens</taxon>
    </lineage>
</organism>
<dbReference type="RefSeq" id="WP_183411711.1">
    <property type="nucleotide sequence ID" value="NZ_JACHWY010000004.1"/>
</dbReference>